<keyword evidence="1" id="KW-0472">Membrane</keyword>
<organism evidence="2 3">
    <name type="scientific">Leifsonia naganoensis</name>
    <dbReference type="NCBI Taxonomy" id="150025"/>
    <lineage>
        <taxon>Bacteria</taxon>
        <taxon>Bacillati</taxon>
        <taxon>Actinomycetota</taxon>
        <taxon>Actinomycetes</taxon>
        <taxon>Micrococcales</taxon>
        <taxon>Microbacteriaceae</taxon>
        <taxon>Leifsonia</taxon>
    </lineage>
</organism>
<evidence type="ECO:0000313" key="2">
    <source>
        <dbReference type="EMBL" id="NYK09467.1"/>
    </source>
</evidence>
<dbReference type="Proteomes" id="UP000521075">
    <property type="component" value="Unassembled WGS sequence"/>
</dbReference>
<protein>
    <submittedName>
        <fullName evidence="2">Uncharacterized protein</fullName>
    </submittedName>
</protein>
<evidence type="ECO:0000313" key="3">
    <source>
        <dbReference type="Proteomes" id="UP000521075"/>
    </source>
</evidence>
<keyword evidence="3" id="KW-1185">Reference proteome</keyword>
<name>A0A853DMF9_9MICO</name>
<sequence length="199" mass="21958">MSDSHPELESIVSEIEREFADWVHVARVPLIDGAGYVVRFTPANPGAAVVTVDHSLGVYTIDAATSTFDGYDGVGRGSEWALAIVQGIGRRGMRVERVTRFGLPWGRATLLGVDPPNASIDARFSSPGCRGCRTLLWPLMNEPRIKWLAFKHVHDIDTRVGFWDLLMRRSMAVKKWLRLALGGLVFVVVVGVVYGVLSR</sequence>
<evidence type="ECO:0000256" key="1">
    <source>
        <dbReference type="SAM" id="Phobius"/>
    </source>
</evidence>
<dbReference type="AlphaFoldDB" id="A0A853DMF9"/>
<accession>A0A853DMF9</accession>
<gene>
    <name evidence="2" type="ORF">HNR14_001348</name>
</gene>
<keyword evidence="1" id="KW-0812">Transmembrane</keyword>
<keyword evidence="1" id="KW-1133">Transmembrane helix</keyword>
<reference evidence="2 3" key="1">
    <citation type="submission" date="2020-07" db="EMBL/GenBank/DDBJ databases">
        <title>Sequencing the genomes of 1000 actinobacteria strains.</title>
        <authorList>
            <person name="Klenk H.-P."/>
        </authorList>
    </citation>
    <scope>NUCLEOTIDE SEQUENCE [LARGE SCALE GENOMIC DNA]</scope>
    <source>
        <strain evidence="2 3">DSM 15166</strain>
    </source>
</reference>
<feature type="transmembrane region" description="Helical" evidence="1">
    <location>
        <begin position="176"/>
        <end position="197"/>
    </location>
</feature>
<dbReference type="RefSeq" id="WP_179700429.1">
    <property type="nucleotide sequence ID" value="NZ_BAAAHA010000003.1"/>
</dbReference>
<proteinExistence type="predicted"/>
<dbReference type="EMBL" id="JACCHJ010000001">
    <property type="protein sequence ID" value="NYK09467.1"/>
    <property type="molecule type" value="Genomic_DNA"/>
</dbReference>
<comment type="caution">
    <text evidence="2">The sequence shown here is derived from an EMBL/GenBank/DDBJ whole genome shotgun (WGS) entry which is preliminary data.</text>
</comment>